<feature type="region of interest" description="Disordered" evidence="1">
    <location>
        <begin position="1"/>
        <end position="22"/>
    </location>
</feature>
<keyword evidence="2" id="KW-0472">Membrane</keyword>
<proteinExistence type="predicted"/>
<reference evidence="3 4" key="1">
    <citation type="submission" date="2020-05" db="EMBL/GenBank/DDBJ databases">
        <title>MicrobeNet Type strains.</title>
        <authorList>
            <person name="Nicholson A.C."/>
        </authorList>
    </citation>
    <scope>NUCLEOTIDE SEQUENCE [LARGE SCALE GENOMIC DNA]</scope>
    <source>
        <strain evidence="3 4">CCUG 46604</strain>
    </source>
</reference>
<feature type="transmembrane region" description="Helical" evidence="2">
    <location>
        <begin position="110"/>
        <end position="131"/>
    </location>
</feature>
<feature type="transmembrane region" description="Helical" evidence="2">
    <location>
        <begin position="143"/>
        <end position="164"/>
    </location>
</feature>
<name>A0A849ASX0_9MICO</name>
<organism evidence="3 4">
    <name type="scientific">Brevibacterium luteolum</name>
    <dbReference type="NCBI Taxonomy" id="199591"/>
    <lineage>
        <taxon>Bacteria</taxon>
        <taxon>Bacillati</taxon>
        <taxon>Actinomycetota</taxon>
        <taxon>Actinomycetes</taxon>
        <taxon>Micrococcales</taxon>
        <taxon>Brevibacteriaceae</taxon>
        <taxon>Brevibacterium</taxon>
    </lineage>
</organism>
<dbReference type="EMBL" id="JABEMC010000003">
    <property type="protein sequence ID" value="NNG79035.1"/>
    <property type="molecule type" value="Genomic_DNA"/>
</dbReference>
<keyword evidence="2" id="KW-1133">Transmembrane helix</keyword>
<evidence type="ECO:0000313" key="4">
    <source>
        <dbReference type="Proteomes" id="UP000549517"/>
    </source>
</evidence>
<feature type="compositionally biased region" description="Basic and acidic residues" evidence="1">
    <location>
        <begin position="10"/>
        <end position="22"/>
    </location>
</feature>
<feature type="transmembrane region" description="Helical" evidence="2">
    <location>
        <begin position="169"/>
        <end position="187"/>
    </location>
</feature>
<comment type="caution">
    <text evidence="3">The sequence shown here is derived from an EMBL/GenBank/DDBJ whole genome shotgun (WGS) entry which is preliminary data.</text>
</comment>
<feature type="transmembrane region" description="Helical" evidence="2">
    <location>
        <begin position="74"/>
        <end position="98"/>
    </location>
</feature>
<gene>
    <name evidence="3" type="ORF">HLA91_06560</name>
</gene>
<protein>
    <submittedName>
        <fullName evidence="3">Uncharacterized protein</fullName>
    </submittedName>
</protein>
<dbReference type="AlphaFoldDB" id="A0A849ASX0"/>
<feature type="transmembrane region" description="Helical" evidence="2">
    <location>
        <begin position="43"/>
        <end position="68"/>
    </location>
</feature>
<accession>A0A849ASX0</accession>
<dbReference type="Proteomes" id="UP000549517">
    <property type="component" value="Unassembled WGS sequence"/>
</dbReference>
<evidence type="ECO:0000256" key="2">
    <source>
        <dbReference type="SAM" id="Phobius"/>
    </source>
</evidence>
<evidence type="ECO:0000313" key="3">
    <source>
        <dbReference type="EMBL" id="NNG79035.1"/>
    </source>
</evidence>
<sequence length="220" mass="23046">MNQIPQQNPEPHDAEGTPALDPRRALEIATSGQRTISRREQRAGIITSLLWSAIWFVGYSAMAAAYVFGLMPAAIAGIIFAAGMTAALIATSIINVRAASGRRGPAARQGTLYGVTWALVVTVMIIVSMQLGTYLQDPQVIGWLANSVAVFGVGIMIVMGGVIFSDRMMFGFGIGAIVALIISLLVGPELFTLVFAAAALAGLVVSIIALARTGREAGRS</sequence>
<feature type="transmembrane region" description="Helical" evidence="2">
    <location>
        <begin position="193"/>
        <end position="211"/>
    </location>
</feature>
<dbReference type="RefSeq" id="WP_170274033.1">
    <property type="nucleotide sequence ID" value="NZ_BAAAKH010000001.1"/>
</dbReference>
<keyword evidence="2" id="KW-0812">Transmembrane</keyword>
<evidence type="ECO:0000256" key="1">
    <source>
        <dbReference type="SAM" id="MobiDB-lite"/>
    </source>
</evidence>